<accession>A0A2M4DGS2</accession>
<evidence type="ECO:0000313" key="1">
    <source>
        <dbReference type="EMBL" id="MBW76784.1"/>
    </source>
</evidence>
<protein>
    <submittedName>
        <fullName evidence="1">Putative secreted protein</fullName>
    </submittedName>
</protein>
<proteinExistence type="predicted"/>
<dbReference type="EMBL" id="GGFL01012606">
    <property type="protein sequence ID" value="MBW76784.1"/>
    <property type="molecule type" value="Transcribed_RNA"/>
</dbReference>
<organism evidence="1">
    <name type="scientific">Anopheles darlingi</name>
    <name type="common">Mosquito</name>
    <dbReference type="NCBI Taxonomy" id="43151"/>
    <lineage>
        <taxon>Eukaryota</taxon>
        <taxon>Metazoa</taxon>
        <taxon>Ecdysozoa</taxon>
        <taxon>Arthropoda</taxon>
        <taxon>Hexapoda</taxon>
        <taxon>Insecta</taxon>
        <taxon>Pterygota</taxon>
        <taxon>Neoptera</taxon>
        <taxon>Endopterygota</taxon>
        <taxon>Diptera</taxon>
        <taxon>Nematocera</taxon>
        <taxon>Culicoidea</taxon>
        <taxon>Culicidae</taxon>
        <taxon>Anophelinae</taxon>
        <taxon>Anopheles</taxon>
    </lineage>
</organism>
<dbReference type="AlphaFoldDB" id="A0A2M4DGS2"/>
<name>A0A2M4DGS2_ANODA</name>
<sequence length="66" mass="6898">MLFHRLSFALGAGFGSSFLERTGTACQPSSSSSALRLPSDPRGLFVPSSSPGVSRFLFSILAFGVS</sequence>
<reference evidence="1" key="1">
    <citation type="submission" date="2018-01" db="EMBL/GenBank/DDBJ databases">
        <title>An insight into the sialome of Amazonian anophelines.</title>
        <authorList>
            <person name="Ribeiro J.M."/>
            <person name="Scarpassa V."/>
            <person name="Calvo E."/>
        </authorList>
    </citation>
    <scope>NUCLEOTIDE SEQUENCE</scope>
</reference>